<evidence type="ECO:0000259" key="1">
    <source>
        <dbReference type="SMART" id="SM00923"/>
    </source>
</evidence>
<evidence type="ECO:0000313" key="2">
    <source>
        <dbReference type="EMBL" id="NHC16045.1"/>
    </source>
</evidence>
<feature type="domain" description="MbtH-like" evidence="1">
    <location>
        <begin position="6"/>
        <end position="56"/>
    </location>
</feature>
<protein>
    <submittedName>
        <fullName evidence="2">MbtH family NRPS accessory protein</fullName>
    </submittedName>
</protein>
<proteinExistence type="predicted"/>
<reference evidence="2 3" key="1">
    <citation type="submission" date="2020-03" db="EMBL/GenBank/DDBJ databases">
        <title>Two novel Motilibacter sp.</title>
        <authorList>
            <person name="Liu S."/>
        </authorList>
    </citation>
    <scope>NUCLEOTIDE SEQUENCE [LARGE SCALE GENOMIC DNA]</scope>
    <source>
        <strain evidence="2 3">E257</strain>
    </source>
</reference>
<dbReference type="PANTHER" id="PTHR38444">
    <property type="entry name" value="ENTEROBACTIN BIOSYNTHESIS PROTEIN YBDZ"/>
    <property type="match status" value="1"/>
</dbReference>
<dbReference type="EMBL" id="JAANNP010000084">
    <property type="protein sequence ID" value="NHC16045.1"/>
    <property type="molecule type" value="Genomic_DNA"/>
</dbReference>
<dbReference type="SUPFAM" id="SSF160582">
    <property type="entry name" value="MbtH-like"/>
    <property type="match status" value="1"/>
</dbReference>
<name>A0ABX0GZM6_9ACTN</name>
<evidence type="ECO:0000313" key="3">
    <source>
        <dbReference type="Proteomes" id="UP000800981"/>
    </source>
</evidence>
<dbReference type="InterPro" id="IPR037407">
    <property type="entry name" value="MLP_fam"/>
</dbReference>
<dbReference type="PANTHER" id="PTHR38444:SF1">
    <property type="entry name" value="ENTEROBACTIN BIOSYNTHESIS PROTEIN YBDZ"/>
    <property type="match status" value="1"/>
</dbReference>
<dbReference type="SMART" id="SM00923">
    <property type="entry name" value="MbtH"/>
    <property type="match status" value="1"/>
</dbReference>
<dbReference type="InterPro" id="IPR038020">
    <property type="entry name" value="MbtH-like_sf"/>
</dbReference>
<gene>
    <name evidence="2" type="ORF">G9H71_19860</name>
</gene>
<sequence length="90" mass="9836">MTEACTPEPRDGRTHVVVVNSEKQYSLWPRSRPLPQGWAGAGFVGSESECLDHIADVWLDLRPRSVRERLAAEEPAAVAEAARAPAEAGR</sequence>
<dbReference type="InterPro" id="IPR005153">
    <property type="entry name" value="MbtH-like_dom"/>
</dbReference>
<keyword evidence="3" id="KW-1185">Reference proteome</keyword>
<comment type="caution">
    <text evidence="2">The sequence shown here is derived from an EMBL/GenBank/DDBJ whole genome shotgun (WGS) entry which is preliminary data.</text>
</comment>
<accession>A0ABX0GZM6</accession>
<organism evidence="2 3">
    <name type="scientific">Motilibacter deserti</name>
    <dbReference type="NCBI Taxonomy" id="2714956"/>
    <lineage>
        <taxon>Bacteria</taxon>
        <taxon>Bacillati</taxon>
        <taxon>Actinomycetota</taxon>
        <taxon>Actinomycetes</taxon>
        <taxon>Motilibacterales</taxon>
        <taxon>Motilibacteraceae</taxon>
        <taxon>Motilibacter</taxon>
    </lineage>
</organism>
<dbReference type="Gene3D" id="3.90.820.10">
    <property type="entry name" value="Structural Genomics, Unknown Function 30-nov-00 1gh9 Mol_id"/>
    <property type="match status" value="1"/>
</dbReference>
<dbReference type="Proteomes" id="UP000800981">
    <property type="component" value="Unassembled WGS sequence"/>
</dbReference>
<dbReference type="RefSeq" id="WP_166284521.1">
    <property type="nucleotide sequence ID" value="NZ_JAANNP010000084.1"/>
</dbReference>
<dbReference type="Pfam" id="PF03621">
    <property type="entry name" value="MbtH"/>
    <property type="match status" value="1"/>
</dbReference>